<evidence type="ECO:0008006" key="4">
    <source>
        <dbReference type="Google" id="ProtNLM"/>
    </source>
</evidence>
<dbReference type="OrthoDB" id="9811380at2"/>
<dbReference type="Pfam" id="PF04238">
    <property type="entry name" value="DUF420"/>
    <property type="match status" value="1"/>
</dbReference>
<evidence type="ECO:0000313" key="2">
    <source>
        <dbReference type="EMBL" id="ABC80673.1"/>
    </source>
</evidence>
<keyword evidence="1" id="KW-0812">Transmembrane</keyword>
<evidence type="ECO:0000256" key="1">
    <source>
        <dbReference type="SAM" id="Phobius"/>
    </source>
</evidence>
<dbReference type="InterPro" id="IPR007352">
    <property type="entry name" value="DUF420"/>
</dbReference>
<dbReference type="Proteomes" id="UP000001935">
    <property type="component" value="Chromosome"/>
</dbReference>
<dbReference type="EMBL" id="CP000251">
    <property type="protein sequence ID" value="ABC80673.1"/>
    <property type="molecule type" value="Genomic_DNA"/>
</dbReference>
<name>Q2IPE1_ANADE</name>
<dbReference type="PANTHER" id="PTHR37692:SF1">
    <property type="entry name" value="DUF420 DOMAIN-CONTAINING PROTEIN"/>
    <property type="match status" value="1"/>
</dbReference>
<feature type="transmembrane region" description="Helical" evidence="1">
    <location>
        <begin position="120"/>
        <end position="139"/>
    </location>
</feature>
<sequence>MTLAEILPTVNAVLNGTSAALLLAGFVAIRRGARDVHRALMLAACASSVLFLAGYFTRIALTGTHRFPGGGALRAAYLAVLGSHTLLAALAAPLILRTLFLAFRARFPDHRRIARAALPVWMYVSVTGVVVYVMLYHLAPAP</sequence>
<organism evidence="2 3">
    <name type="scientific">Anaeromyxobacter dehalogenans (strain 2CP-C)</name>
    <dbReference type="NCBI Taxonomy" id="290397"/>
    <lineage>
        <taxon>Bacteria</taxon>
        <taxon>Pseudomonadati</taxon>
        <taxon>Myxococcota</taxon>
        <taxon>Myxococcia</taxon>
        <taxon>Myxococcales</taxon>
        <taxon>Cystobacterineae</taxon>
        <taxon>Anaeromyxobacteraceae</taxon>
        <taxon>Anaeromyxobacter</taxon>
    </lineage>
</organism>
<dbReference type="AlphaFoldDB" id="Q2IPE1"/>
<dbReference type="PANTHER" id="PTHR37692">
    <property type="entry name" value="HYPOTHETICAL MEMBRANE SPANNING PROTEIN"/>
    <property type="match status" value="1"/>
</dbReference>
<proteinExistence type="predicted"/>
<feature type="transmembrane region" description="Helical" evidence="1">
    <location>
        <begin position="6"/>
        <end position="27"/>
    </location>
</feature>
<feature type="transmembrane region" description="Helical" evidence="1">
    <location>
        <begin position="39"/>
        <end position="56"/>
    </location>
</feature>
<dbReference type="HOGENOM" id="CLU_104065_2_0_7"/>
<dbReference type="eggNOG" id="COG2322">
    <property type="taxonomic scope" value="Bacteria"/>
</dbReference>
<dbReference type="KEGG" id="ade:Adeh_0898"/>
<dbReference type="RefSeq" id="WP_011419956.1">
    <property type="nucleotide sequence ID" value="NC_007760.1"/>
</dbReference>
<protein>
    <recommendedName>
        <fullName evidence="4">DUF420 domain-containing protein</fullName>
    </recommendedName>
</protein>
<keyword evidence="1" id="KW-1133">Transmembrane helix</keyword>
<accession>Q2IPE1</accession>
<feature type="transmembrane region" description="Helical" evidence="1">
    <location>
        <begin position="76"/>
        <end position="100"/>
    </location>
</feature>
<gene>
    <name evidence="2" type="ordered locus">Adeh_0898</name>
</gene>
<keyword evidence="1" id="KW-0472">Membrane</keyword>
<reference evidence="2 3" key="1">
    <citation type="submission" date="2006-01" db="EMBL/GenBank/DDBJ databases">
        <title>Complete sequence of Anaeromyxobacter dehalogenans 2CP-C.</title>
        <authorList>
            <consortium name="US DOE Joint Genome Institute"/>
            <person name="Copeland A."/>
            <person name="Lucas S."/>
            <person name="Lapidus A."/>
            <person name="Barry K."/>
            <person name="Detter J.C."/>
            <person name="Glavina T."/>
            <person name="Hammon N."/>
            <person name="Israni S."/>
            <person name="Pitluck S."/>
            <person name="Brettin T."/>
            <person name="Bruce D."/>
            <person name="Han C."/>
            <person name="Tapia R."/>
            <person name="Gilna P."/>
            <person name="Kiss H."/>
            <person name="Schmutz J."/>
            <person name="Larimer F."/>
            <person name="Land M."/>
            <person name="Kyrpides N."/>
            <person name="Anderson I."/>
            <person name="Sanford R.A."/>
            <person name="Ritalahti K.M."/>
            <person name="Thomas H.S."/>
            <person name="Kirby J.R."/>
            <person name="Zhulin I.B."/>
            <person name="Loeffler F.E."/>
            <person name="Richardson P."/>
        </authorList>
    </citation>
    <scope>NUCLEOTIDE SEQUENCE [LARGE SCALE GENOMIC DNA]</scope>
    <source>
        <strain evidence="2 3">2CP-C</strain>
    </source>
</reference>
<evidence type="ECO:0000313" key="3">
    <source>
        <dbReference type="Proteomes" id="UP000001935"/>
    </source>
</evidence>
<dbReference type="STRING" id="290397.Adeh_0898"/>